<keyword evidence="2" id="KW-1185">Reference proteome</keyword>
<evidence type="ECO:0000313" key="2">
    <source>
        <dbReference type="Proteomes" id="UP000236151"/>
    </source>
</evidence>
<gene>
    <name evidence="1" type="ORF">CDQ84_14090</name>
</gene>
<dbReference type="AlphaFoldDB" id="A0A2K2FAI6"/>
<dbReference type="Proteomes" id="UP000236151">
    <property type="component" value="Unassembled WGS sequence"/>
</dbReference>
<accession>A0A2K2FAI6</accession>
<sequence length="283" mass="31710">MATPKDKDAAEDTILLEEKYKKDVDFVKAQMEKAKSEVSLDDVVITSELNKLGEEYNTFIEEKIKKDKKDPNDFAVREEYAKKYIIEFSNNVIQKGSFIFDSISGGTSAIVPDPNLTKNFVRSQWIIGAGILNAAGYPIAAQCLYNSLQDNPPTLTSEVGGNASNQVKNTKACEKLLSDFKSKLEKQTGKYYSESGSMTLTEDNATKDLFLALHKVGTLTAAEKINGTWNIYLWVYDTYDFEWSNYSDITNEFVLLVNNYATISQAIGAIVPYPINIYIQDSK</sequence>
<dbReference type="KEGG" id="cthd:CDO33_04765"/>
<reference evidence="1 2" key="1">
    <citation type="submission" date="2017-06" db="EMBL/GenBank/DDBJ databases">
        <title>Investigating the central metabolism of Clostridium thermosuccinogenes.</title>
        <authorList>
            <person name="Koendjbiharie J.G."/>
            <person name="van Kranenburg R."/>
        </authorList>
    </citation>
    <scope>NUCLEOTIDE SEQUENCE [LARGE SCALE GENOMIC DNA]</scope>
    <source>
        <strain evidence="1 2">DSM 5806</strain>
    </source>
</reference>
<comment type="caution">
    <text evidence="1">The sequence shown here is derived from an EMBL/GenBank/DDBJ whole genome shotgun (WGS) entry which is preliminary data.</text>
</comment>
<dbReference type="EMBL" id="NIOJ01000041">
    <property type="protein sequence ID" value="PNT97051.1"/>
    <property type="molecule type" value="Genomic_DNA"/>
</dbReference>
<protein>
    <submittedName>
        <fullName evidence="1">Uncharacterized protein</fullName>
    </submittedName>
</protein>
<dbReference type="RefSeq" id="WP_103082378.1">
    <property type="nucleotide sequence ID" value="NZ_CP021850.1"/>
</dbReference>
<proteinExistence type="predicted"/>
<dbReference type="OrthoDB" id="2615815at2"/>
<name>A0A2K2FAI6_9CLOT</name>
<organism evidence="1 2">
    <name type="scientific">Clostridium thermosuccinogenes</name>
    <dbReference type="NCBI Taxonomy" id="84032"/>
    <lineage>
        <taxon>Bacteria</taxon>
        <taxon>Bacillati</taxon>
        <taxon>Bacillota</taxon>
        <taxon>Clostridia</taxon>
        <taxon>Eubacteriales</taxon>
        <taxon>Clostridiaceae</taxon>
        <taxon>Clostridium</taxon>
    </lineage>
</organism>
<evidence type="ECO:0000313" key="1">
    <source>
        <dbReference type="EMBL" id="PNT97051.1"/>
    </source>
</evidence>